<evidence type="ECO:0000313" key="2">
    <source>
        <dbReference type="EMBL" id="CAL6037834.1"/>
    </source>
</evidence>
<reference evidence="1" key="1">
    <citation type="submission" date="2023-06" db="EMBL/GenBank/DDBJ databases">
        <authorList>
            <person name="Kurt Z."/>
        </authorList>
    </citation>
    <scope>NUCLEOTIDE SEQUENCE</scope>
</reference>
<dbReference type="EMBL" id="CAXDID020000138">
    <property type="protein sequence ID" value="CAL6037834.1"/>
    <property type="molecule type" value="Genomic_DNA"/>
</dbReference>
<evidence type="ECO:0000313" key="1">
    <source>
        <dbReference type="EMBL" id="CAI9951392.1"/>
    </source>
</evidence>
<comment type="caution">
    <text evidence="1">The sequence shown here is derived from an EMBL/GenBank/DDBJ whole genome shotgun (WGS) entry which is preliminary data.</text>
</comment>
<dbReference type="EMBL" id="CATOUU010000824">
    <property type="protein sequence ID" value="CAI9951392.1"/>
    <property type="molecule type" value="Genomic_DNA"/>
</dbReference>
<accession>A0AA86QE12</accession>
<name>A0AA86QE12_9EUKA</name>
<protein>
    <submittedName>
        <fullName evidence="2">Hypothetical_protein</fullName>
    </submittedName>
</protein>
<proteinExistence type="predicted"/>
<dbReference type="AlphaFoldDB" id="A0AA86QE12"/>
<gene>
    <name evidence="2" type="ORF">HINF_LOCUS37075</name>
    <name evidence="1" type="ORF">HINF_LOCUS39037</name>
</gene>
<evidence type="ECO:0000313" key="3">
    <source>
        <dbReference type="Proteomes" id="UP001642409"/>
    </source>
</evidence>
<organism evidence="1">
    <name type="scientific">Hexamita inflata</name>
    <dbReference type="NCBI Taxonomy" id="28002"/>
    <lineage>
        <taxon>Eukaryota</taxon>
        <taxon>Metamonada</taxon>
        <taxon>Diplomonadida</taxon>
        <taxon>Hexamitidae</taxon>
        <taxon>Hexamitinae</taxon>
        <taxon>Hexamita</taxon>
    </lineage>
</organism>
<sequence length="110" mass="12930">MKQQLQVIYNINRESLLARFTKDRSFNKSNDFLPALKNTSSSSQFSQPQKKVNQTLYRNPRFKEPKYTCIEPSIYSYSPNYKTTKHNYGQGIMILTSRGNESIEDMFKVM</sequence>
<dbReference type="Proteomes" id="UP001642409">
    <property type="component" value="Unassembled WGS sequence"/>
</dbReference>
<reference evidence="2 3" key="2">
    <citation type="submission" date="2024-07" db="EMBL/GenBank/DDBJ databases">
        <authorList>
            <person name="Akdeniz Z."/>
        </authorList>
    </citation>
    <scope>NUCLEOTIDE SEQUENCE [LARGE SCALE GENOMIC DNA]</scope>
</reference>
<keyword evidence="3" id="KW-1185">Reference proteome</keyword>